<dbReference type="RefSeq" id="WP_143336917.1">
    <property type="nucleotide sequence ID" value="NZ_CP066007.1"/>
</dbReference>
<dbReference type="EMBL" id="CP069534">
    <property type="protein sequence ID" value="QRP70042.1"/>
    <property type="molecule type" value="Genomic_DNA"/>
</dbReference>
<dbReference type="Proteomes" id="UP000596145">
    <property type="component" value="Chromosome"/>
</dbReference>
<protein>
    <submittedName>
        <fullName evidence="1">Uncharacterized protein</fullName>
    </submittedName>
</protein>
<reference evidence="1 3" key="1">
    <citation type="submission" date="2020-12" db="EMBL/GenBank/DDBJ databases">
        <title>FDA dAtabase for Regulatory Grade micrObial Sequences (FDA-ARGOS): Supporting development and validation of Infectious Disease Dx tests.</title>
        <authorList>
            <person name="Sproer C."/>
            <person name="Gronow S."/>
            <person name="Severitt S."/>
            <person name="Schroder I."/>
            <person name="Tallon L."/>
            <person name="Sadzewicz L."/>
            <person name="Zhao X."/>
            <person name="Boylan J."/>
            <person name="Ott S."/>
            <person name="Bowen H."/>
            <person name="Vavikolanu K."/>
            <person name="Mehta A."/>
            <person name="Aluvathingal J."/>
            <person name="Nadendla S."/>
            <person name="Lowell S."/>
            <person name="Myers T."/>
            <person name="Yan Y."/>
            <person name="Sichtig H."/>
        </authorList>
    </citation>
    <scope>NUCLEOTIDE SEQUENCE [LARGE SCALE GENOMIC DNA]</scope>
    <source>
        <strain evidence="1 3">FDAARGOS_1053</strain>
        <strain evidence="2">FDAARGOS_1191</strain>
    </source>
</reference>
<organism evidence="1 3">
    <name type="scientific">Corynebacterium glucuronolyticum</name>
    <dbReference type="NCBI Taxonomy" id="39791"/>
    <lineage>
        <taxon>Bacteria</taxon>
        <taxon>Bacillati</taxon>
        <taxon>Actinomycetota</taxon>
        <taxon>Actinomycetes</taxon>
        <taxon>Mycobacteriales</taxon>
        <taxon>Corynebacteriaceae</taxon>
        <taxon>Corynebacterium</taxon>
    </lineage>
</organism>
<dbReference type="GeneID" id="92760739"/>
<dbReference type="Proteomes" id="UP000617681">
    <property type="component" value="Chromosome"/>
</dbReference>
<gene>
    <name evidence="1" type="ORF">I6I10_05870</name>
    <name evidence="2" type="ORF">I6J21_09665</name>
</gene>
<name>A0A7T4EHH6_9CORY</name>
<dbReference type="OrthoDB" id="23692at2"/>
<dbReference type="AlphaFoldDB" id="A0A7T4EHH6"/>
<evidence type="ECO:0000313" key="1">
    <source>
        <dbReference type="EMBL" id="QQB47412.1"/>
    </source>
</evidence>
<evidence type="ECO:0000313" key="3">
    <source>
        <dbReference type="Proteomes" id="UP000596145"/>
    </source>
</evidence>
<proteinExistence type="predicted"/>
<evidence type="ECO:0000313" key="2">
    <source>
        <dbReference type="EMBL" id="QRP70042.1"/>
    </source>
</evidence>
<sequence>MKTLYADNNFNQVGFFPTPEEQDAFPRTVGLFTNLAPTYFSGARKGLACSLAYLTSVSGSLSFNSKLSPLTASLLQQLLPSREIFIDTACIEFKPIDMQLGQSTMHVKAVDSLTEAANFSYHLGRQDSFGQTTLAVLKNDGVSGFISMPRRRIVASNLWMSSELEYPLDTFLKTCSIALMYSEDLVANRIVLHNQADGVSKRDINLITELFYSVGISLEIK</sequence>
<dbReference type="EMBL" id="CP066007">
    <property type="protein sequence ID" value="QQB47412.1"/>
    <property type="molecule type" value="Genomic_DNA"/>
</dbReference>
<accession>A0A7T4EHH6</accession>